<dbReference type="PANTHER" id="PTHR34078:SF3">
    <property type="entry name" value="TRANSMEMBRANE PROTEIN"/>
    <property type="match status" value="1"/>
</dbReference>
<reference evidence="3" key="1">
    <citation type="submission" date="2021-01" db="EMBL/GenBank/DDBJ databases">
        <authorList>
            <person name="Corre E."/>
            <person name="Pelletier E."/>
            <person name="Niang G."/>
            <person name="Scheremetjew M."/>
            <person name="Finn R."/>
            <person name="Kale V."/>
            <person name="Holt S."/>
            <person name="Cochrane G."/>
            <person name="Meng A."/>
            <person name="Brown T."/>
            <person name="Cohen L."/>
        </authorList>
    </citation>
    <scope>NUCLEOTIDE SEQUENCE</scope>
    <source>
        <strain evidence="3">CCMP644</strain>
    </source>
</reference>
<sequence>MMKGSGLEPERTQPMEPPPAYAPGYSDPNGGAAYGNLRAEQPTAPMAQAPVAQPVAQAQYAQPVAQAQYGQPQAYAQPVTQGYGGQPVMAQPVYAQQNPTVVVVHGNDSGCCAIACFVLGWFFFFPWFGCYCADGGVCSDSPTAKCFNILSLVMLILTLVAIIATTVAVVAVVGACNSCADCPRMCSGCSDCVKYHTYCTTMFDAQFEAQMGGGGDSTDLDIQGKCVMGDERDEAQGRWSCFNNREVCIGGTMGGFMEAMTGSRCDKVENMGDDVTAQNLCFAHDAMQDGYFDGGQGGETGSGSGSSGPPPADGILTSTCRDSVLSNFGSLDCEPSDNCDTCDFLGYCIGCREGYELDVIFSDCTGYCVLKSDFVAGYHKSMKTALADNYCSHPSDLQCVEDQMSAVSSPAA</sequence>
<keyword evidence="2" id="KW-0812">Transmembrane</keyword>
<keyword evidence="2" id="KW-0472">Membrane</keyword>
<evidence type="ECO:0000313" key="3">
    <source>
        <dbReference type="EMBL" id="CAD8963856.1"/>
    </source>
</evidence>
<gene>
    <name evidence="3" type="ORF">HAND00432_LOCUS16463</name>
</gene>
<feature type="compositionally biased region" description="Gly residues" evidence="1">
    <location>
        <begin position="293"/>
        <end position="306"/>
    </location>
</feature>
<proteinExistence type="predicted"/>
<dbReference type="AlphaFoldDB" id="A0A6U4XDD8"/>
<feature type="transmembrane region" description="Helical" evidence="2">
    <location>
        <begin position="149"/>
        <end position="175"/>
    </location>
</feature>
<feature type="region of interest" description="Disordered" evidence="1">
    <location>
        <begin position="293"/>
        <end position="312"/>
    </location>
</feature>
<protein>
    <submittedName>
        <fullName evidence="3">Uncharacterized protein</fullName>
    </submittedName>
</protein>
<feature type="region of interest" description="Disordered" evidence="1">
    <location>
        <begin position="1"/>
        <end position="39"/>
    </location>
</feature>
<feature type="transmembrane region" description="Helical" evidence="2">
    <location>
        <begin position="117"/>
        <end position="137"/>
    </location>
</feature>
<name>A0A6U4XDD8_HEMAN</name>
<dbReference type="EMBL" id="HBFX01027195">
    <property type="protein sequence ID" value="CAD8963856.1"/>
    <property type="molecule type" value="Transcribed_RNA"/>
</dbReference>
<evidence type="ECO:0000256" key="2">
    <source>
        <dbReference type="SAM" id="Phobius"/>
    </source>
</evidence>
<accession>A0A6U4XDD8</accession>
<keyword evidence="2" id="KW-1133">Transmembrane helix</keyword>
<evidence type="ECO:0000256" key="1">
    <source>
        <dbReference type="SAM" id="MobiDB-lite"/>
    </source>
</evidence>
<organism evidence="3">
    <name type="scientific">Hemiselmis andersenii</name>
    <name type="common">Cryptophyte alga</name>
    <dbReference type="NCBI Taxonomy" id="464988"/>
    <lineage>
        <taxon>Eukaryota</taxon>
        <taxon>Cryptophyceae</taxon>
        <taxon>Cryptomonadales</taxon>
        <taxon>Hemiselmidaceae</taxon>
        <taxon>Hemiselmis</taxon>
    </lineage>
</organism>
<dbReference type="PANTHER" id="PTHR34078">
    <property type="entry name" value="EXPRESSED PROTEIN"/>
    <property type="match status" value="1"/>
</dbReference>